<evidence type="ECO:0000313" key="2">
    <source>
        <dbReference type="EMBL" id="RYR19992.1"/>
    </source>
</evidence>
<organism evidence="2 3">
    <name type="scientific">Arachis hypogaea</name>
    <name type="common">Peanut</name>
    <dbReference type="NCBI Taxonomy" id="3818"/>
    <lineage>
        <taxon>Eukaryota</taxon>
        <taxon>Viridiplantae</taxon>
        <taxon>Streptophyta</taxon>
        <taxon>Embryophyta</taxon>
        <taxon>Tracheophyta</taxon>
        <taxon>Spermatophyta</taxon>
        <taxon>Magnoliopsida</taxon>
        <taxon>eudicotyledons</taxon>
        <taxon>Gunneridae</taxon>
        <taxon>Pentapetalae</taxon>
        <taxon>rosids</taxon>
        <taxon>fabids</taxon>
        <taxon>Fabales</taxon>
        <taxon>Fabaceae</taxon>
        <taxon>Papilionoideae</taxon>
        <taxon>50 kb inversion clade</taxon>
        <taxon>dalbergioids sensu lato</taxon>
        <taxon>Dalbergieae</taxon>
        <taxon>Pterocarpus clade</taxon>
        <taxon>Arachis</taxon>
    </lineage>
</organism>
<feature type="domain" description="Putative plant transposon protein" evidence="1">
    <location>
        <begin position="5"/>
        <end position="172"/>
    </location>
</feature>
<evidence type="ECO:0000313" key="3">
    <source>
        <dbReference type="Proteomes" id="UP000289738"/>
    </source>
</evidence>
<dbReference type="AlphaFoldDB" id="A0A445A0S9"/>
<dbReference type="Pfam" id="PF20167">
    <property type="entry name" value="Transposase_32"/>
    <property type="match status" value="1"/>
</dbReference>
<protein>
    <recommendedName>
        <fullName evidence="1">Putative plant transposon protein domain-containing protein</fullName>
    </recommendedName>
</protein>
<sequence length="176" mass="20459">MGLGFIDRELGRVNSSWVKEFYCNFFRHTLDSVHLRGGQILVTKAAIEDRLSCLPRTGDTDANEQAEIMIHCVTFDYDALRDVVATPDVPWVMDADNRNPKGMLFAHLSKEAKTWQQIFAHYVMPTTHFTEIPVEMLVLIGCIMEGKEVYFPRLIRRYMWRAHVRGLLPFPNWSLR</sequence>
<evidence type="ECO:0000259" key="1">
    <source>
        <dbReference type="Pfam" id="PF20167"/>
    </source>
</evidence>
<name>A0A445A0S9_ARAHY</name>
<accession>A0A445A0S9</accession>
<dbReference type="InterPro" id="IPR046796">
    <property type="entry name" value="Transposase_32_dom"/>
</dbReference>
<keyword evidence="3" id="KW-1185">Reference proteome</keyword>
<gene>
    <name evidence="2" type="ORF">Ahy_B03g065040</name>
</gene>
<dbReference type="EMBL" id="SDMP01000013">
    <property type="protein sequence ID" value="RYR19992.1"/>
    <property type="molecule type" value="Genomic_DNA"/>
</dbReference>
<comment type="caution">
    <text evidence="2">The sequence shown here is derived from an EMBL/GenBank/DDBJ whole genome shotgun (WGS) entry which is preliminary data.</text>
</comment>
<reference evidence="2 3" key="1">
    <citation type="submission" date="2019-01" db="EMBL/GenBank/DDBJ databases">
        <title>Sequencing of cultivated peanut Arachis hypogaea provides insights into genome evolution and oil improvement.</title>
        <authorList>
            <person name="Chen X."/>
        </authorList>
    </citation>
    <scope>NUCLEOTIDE SEQUENCE [LARGE SCALE GENOMIC DNA]</scope>
    <source>
        <strain evidence="3">cv. Fuhuasheng</strain>
        <tissue evidence="2">Leaves</tissue>
    </source>
</reference>
<dbReference type="Proteomes" id="UP000289738">
    <property type="component" value="Chromosome B03"/>
</dbReference>
<proteinExistence type="predicted"/>